<organism evidence="1">
    <name type="scientific">Rhizophagus irregularis</name>
    <dbReference type="NCBI Taxonomy" id="588596"/>
    <lineage>
        <taxon>Eukaryota</taxon>
        <taxon>Fungi</taxon>
        <taxon>Fungi incertae sedis</taxon>
        <taxon>Mucoromycota</taxon>
        <taxon>Glomeromycotina</taxon>
        <taxon>Glomeromycetes</taxon>
        <taxon>Glomerales</taxon>
        <taxon>Glomeraceae</taxon>
        <taxon>Rhizophagus</taxon>
    </lineage>
</organism>
<dbReference type="EMBL" id="KT212559">
    <property type="protein sequence ID" value="ANQ32503.1"/>
    <property type="molecule type" value="Genomic_DNA"/>
</dbReference>
<reference evidence="1" key="1">
    <citation type="submission" date="2015-06" db="EMBL/GenBank/DDBJ databases">
        <title>Evolution and Diversity of Sexually-Related Genes in an Arbuscular Mycorrhizal Fungi.</title>
        <authorList>
            <person name="Charron P."/>
            <person name="Marton T."/>
            <person name="Corradi N."/>
        </authorList>
    </citation>
    <scope>NUCLEOTIDE SEQUENCE</scope>
    <source>
        <strain evidence="1">A4</strain>
    </source>
</reference>
<proteinExistence type="predicted"/>
<dbReference type="AlphaFoldDB" id="A0A1B1EUK0"/>
<sequence length="140" mass="16785">MTFTKVVWDLYTLYTRNHYLIVAQRCIKIPSSADLSTQYYRCNGFLIYRGLLQDVFQGKMIVDISRFASETWKIAGKDFKQFFSRYARNSNVITAKRAEFRQFKHFKSPESNKPKRNYKNKQNMVSAIEWRYSISNERYS</sequence>
<dbReference type="VEuPathDB" id="FungiDB:RhiirFUN_006495"/>
<protein>
    <submittedName>
        <fullName evidence="1">MATA-HMG</fullName>
    </submittedName>
</protein>
<dbReference type="VEuPathDB" id="FungiDB:FUN_004316"/>
<accession>A0A1B1EUK0</accession>
<dbReference type="VEuPathDB" id="FungiDB:RhiirA1_458078"/>
<gene>
    <name evidence="1" type="primary">HMG216</name>
</gene>
<name>A0A1B1EUK0_9GLOM</name>
<evidence type="ECO:0000313" key="1">
    <source>
        <dbReference type="EMBL" id="ANQ32503.1"/>
    </source>
</evidence>